<evidence type="ECO:0000256" key="1">
    <source>
        <dbReference type="ARBA" id="ARBA00022723"/>
    </source>
</evidence>
<comment type="caution">
    <text evidence="7">The sequence shown here is derived from an EMBL/GenBank/DDBJ whole genome shotgun (WGS) entry which is preliminary data.</text>
</comment>
<dbReference type="PROSITE" id="PS50178">
    <property type="entry name" value="ZF_FYVE"/>
    <property type="match status" value="1"/>
</dbReference>
<keyword evidence="2 4" id="KW-0863">Zinc-finger</keyword>
<feature type="domain" description="FYVE-type" evidence="6">
    <location>
        <begin position="394"/>
        <end position="455"/>
    </location>
</feature>
<evidence type="ECO:0000313" key="8">
    <source>
        <dbReference type="Proteomes" id="UP001209570"/>
    </source>
</evidence>
<reference evidence="7" key="1">
    <citation type="submission" date="2021-12" db="EMBL/GenBank/DDBJ databases">
        <title>Prjna785345.</title>
        <authorList>
            <person name="Rujirawat T."/>
            <person name="Krajaejun T."/>
        </authorList>
    </citation>
    <scope>NUCLEOTIDE SEQUENCE</scope>
    <source>
        <strain evidence="7">Pi057C3</strain>
    </source>
</reference>
<dbReference type="InterPro" id="IPR011011">
    <property type="entry name" value="Znf_FYVE_PHD"/>
</dbReference>
<dbReference type="SUPFAM" id="SSF57903">
    <property type="entry name" value="FYVE/PHD zinc finger"/>
    <property type="match status" value="1"/>
</dbReference>
<evidence type="ECO:0000256" key="3">
    <source>
        <dbReference type="ARBA" id="ARBA00022833"/>
    </source>
</evidence>
<dbReference type="Gene3D" id="3.30.40.10">
    <property type="entry name" value="Zinc/RING finger domain, C3HC4 (zinc finger)"/>
    <property type="match status" value="1"/>
</dbReference>
<feature type="region of interest" description="Disordered" evidence="5">
    <location>
        <begin position="1"/>
        <end position="20"/>
    </location>
</feature>
<dbReference type="InterPro" id="IPR000306">
    <property type="entry name" value="Znf_FYVE"/>
</dbReference>
<keyword evidence="8" id="KW-1185">Reference proteome</keyword>
<proteinExistence type="predicted"/>
<evidence type="ECO:0000259" key="6">
    <source>
        <dbReference type="PROSITE" id="PS50178"/>
    </source>
</evidence>
<feature type="compositionally biased region" description="Basic and acidic residues" evidence="5">
    <location>
        <begin position="1"/>
        <end position="16"/>
    </location>
</feature>
<dbReference type="InterPro" id="IPR013083">
    <property type="entry name" value="Znf_RING/FYVE/PHD"/>
</dbReference>
<feature type="region of interest" description="Disordered" evidence="5">
    <location>
        <begin position="585"/>
        <end position="703"/>
    </location>
</feature>
<dbReference type="InterPro" id="IPR003018">
    <property type="entry name" value="GAF"/>
</dbReference>
<dbReference type="Proteomes" id="UP001209570">
    <property type="component" value="Unassembled WGS sequence"/>
</dbReference>
<dbReference type="PANTHER" id="PTHR43102:SF2">
    <property type="entry name" value="GAF DOMAIN-CONTAINING PROTEIN"/>
    <property type="match status" value="1"/>
</dbReference>
<keyword evidence="3" id="KW-0862">Zinc</keyword>
<organism evidence="7 8">
    <name type="scientific">Pythium insidiosum</name>
    <name type="common">Pythiosis disease agent</name>
    <dbReference type="NCBI Taxonomy" id="114742"/>
    <lineage>
        <taxon>Eukaryota</taxon>
        <taxon>Sar</taxon>
        <taxon>Stramenopiles</taxon>
        <taxon>Oomycota</taxon>
        <taxon>Peronosporomycetes</taxon>
        <taxon>Pythiales</taxon>
        <taxon>Pythiaceae</taxon>
        <taxon>Pythium</taxon>
    </lineage>
</organism>
<evidence type="ECO:0000256" key="2">
    <source>
        <dbReference type="ARBA" id="ARBA00022771"/>
    </source>
</evidence>
<keyword evidence="1" id="KW-0479">Metal-binding</keyword>
<gene>
    <name evidence="7" type="ORF">P43SY_002701</name>
</gene>
<dbReference type="SUPFAM" id="SSF55781">
    <property type="entry name" value="GAF domain-like"/>
    <property type="match status" value="1"/>
</dbReference>
<dbReference type="PANTHER" id="PTHR43102">
    <property type="entry name" value="SLR1143 PROTEIN"/>
    <property type="match status" value="1"/>
</dbReference>
<feature type="compositionally biased region" description="Low complexity" evidence="5">
    <location>
        <begin position="585"/>
        <end position="621"/>
    </location>
</feature>
<accession>A0AAD5LRK7</accession>
<dbReference type="EMBL" id="JAKCXM010000001">
    <property type="protein sequence ID" value="KAJ0410369.1"/>
    <property type="molecule type" value="Genomic_DNA"/>
</dbReference>
<dbReference type="GO" id="GO:0008270">
    <property type="term" value="F:zinc ion binding"/>
    <property type="evidence" value="ECO:0007669"/>
    <property type="project" value="UniProtKB-KW"/>
</dbReference>
<evidence type="ECO:0000256" key="4">
    <source>
        <dbReference type="PROSITE-ProRule" id="PRU00091"/>
    </source>
</evidence>
<dbReference type="SMART" id="SM00064">
    <property type="entry name" value="FYVE"/>
    <property type="match status" value="1"/>
</dbReference>
<dbReference type="InterPro" id="IPR017455">
    <property type="entry name" value="Znf_FYVE-rel"/>
</dbReference>
<evidence type="ECO:0000256" key="5">
    <source>
        <dbReference type="SAM" id="MobiDB-lite"/>
    </source>
</evidence>
<protein>
    <recommendedName>
        <fullName evidence="6">FYVE-type domain-containing protein</fullName>
    </recommendedName>
</protein>
<dbReference type="AlphaFoldDB" id="A0AAD5LRK7"/>
<dbReference type="Pfam" id="PF01590">
    <property type="entry name" value="GAF"/>
    <property type="match status" value="1"/>
</dbReference>
<name>A0AAD5LRK7_PYTIN</name>
<sequence>MRDLRSRRDERNEDAARQPLSAAMAAAAAAGPQGSYVMSFDMPPQEVTAAAALARSQLPTLMAECGRLNASWRRVRGKKGSRVKLWEKESDALSGAVAAATAPDERGRSGTGGSRLTLRRKSFPAVRTSSFRSRASTAHDDCLGGALFDVSSASYAVRSSVTVPAPLEVVLQAIDCSIATAYRSLTKVLYESLVSDTSVLFHTPIGASAAESLAVRWLACKCSAPLVSDCDFCLLEYTKRQSIDELAATGAAAAWSNQEDAARAASSVDGLRHRDVQPAAFKVLRSMETKFCPELRDSHHHLVRSRVPLGGFLLYRTESSETTDVVFFMSVIHTARGGSWRSHQFLSSDDRQFRAIQQVLQQLALGIGRLINAVDAYRMSLQMEALRTTRWIENSDRAECVVCYRRFHPLTRRRHHCRLCGDVICRDCSIHKDADLPTIGPTTLRICKLCNVQHFGRSSPLASIAVELKQHQQTPQHAHEERSAALGQRRQSLTTPSSSSNNSSEDRSQTVAASRPPSFVDTRRRSLEQQAVSCPKAGILSGAPRFPGTHADSTGAGASHVLASPMRSPSRRWSKVLPVAARAAAAEGSPSPSSPFSRAPPARFASPAAPSSCSKAAQQSPINKFSMSMRDPRAMGSPQPARHRQFFGDSNPNSPVRPSRRLTVPEAQQRQRAGSGAGAGSGSGDNQIDDNESGTRRFAARTSPQRKLKLGRVEPFEDLLLALCQQATRATDSAFAAVSVFLSDSEMQHLVAPRDARKLLRVAPNMKCCEPVLQSLRPVATRDAHGLVVDGCELSTLPIVRGPQQTRFYAGVPLVDSTRRLLGAVAVFDARFLSSEKDVESRLAWLQVLAADAMSKIEARHTDTALKSFMDSPLVRQSEPSLASRARAESASGASYDLEVDDEQWGVTVAPMPLPAAGAGHAASPHENAEYYKRQMYRLVQQAHETQGQVLHTAAAMKLQGVSI</sequence>
<dbReference type="Pfam" id="PF01363">
    <property type="entry name" value="FYVE"/>
    <property type="match status" value="1"/>
</dbReference>
<feature type="region of interest" description="Disordered" evidence="5">
    <location>
        <begin position="469"/>
        <end position="572"/>
    </location>
</feature>
<evidence type="ECO:0000313" key="7">
    <source>
        <dbReference type="EMBL" id="KAJ0410369.1"/>
    </source>
</evidence>